<protein>
    <submittedName>
        <fullName evidence="2">Uncharacterized protein K02A2.6</fullName>
    </submittedName>
</protein>
<dbReference type="PROSITE" id="PS50878">
    <property type="entry name" value="RT_POL"/>
    <property type="match status" value="1"/>
</dbReference>
<dbReference type="Pfam" id="PF00078">
    <property type="entry name" value="RVT_1"/>
    <property type="match status" value="1"/>
</dbReference>
<dbReference type="Pfam" id="PF17919">
    <property type="entry name" value="RT_RNaseH_2"/>
    <property type="match status" value="1"/>
</dbReference>
<evidence type="ECO:0000313" key="2">
    <source>
        <dbReference type="EMBL" id="CAG6669929.1"/>
    </source>
</evidence>
<dbReference type="AlphaFoldDB" id="A0A8D8SLX0"/>
<dbReference type="Gene3D" id="3.30.70.270">
    <property type="match status" value="2"/>
</dbReference>
<sequence length="391" mass="43292">MSQGKEGELVKKFPSVFSNKLGCYQGKEFKLNLKPDARPKFCKPRPLPYALRDLVASELDSLVRDGVIVPVEFSDWATPIVPISKENGQKLRICGDYKVTINPVLEVDKHPIPRVADLLNSISGTIFCKLDLSKAYLQLPLCEESQKLTTISTHKGLFMYKKLSFGIASAPGIFQREIEKLLFGIPGVISFFDDIFISGKDSVELTNRLESVLEKLADAGLTVNKDKCEFFKDSVEFLGYQVDKNGLSVPLSRIQAINSIQIPTNVTELKSFLGLVTYYAKFIPNMSKIAEPLYVLLRKDKNWAWLEPQTVSFNNIKSVIASNQILAHFDPILEIILHTDASNVGIAGVLSQIGKDGVERPVAFCSRTLSMAGGSQNEVNCQSLSLVARDG</sequence>
<accession>A0A8D8SLX0</accession>
<dbReference type="InterPro" id="IPR041577">
    <property type="entry name" value="RT_RNaseH_2"/>
</dbReference>
<reference evidence="2" key="1">
    <citation type="submission" date="2021-05" db="EMBL/GenBank/DDBJ databases">
        <authorList>
            <person name="Alioto T."/>
            <person name="Alioto T."/>
            <person name="Gomez Garrido J."/>
        </authorList>
    </citation>
    <scope>NUCLEOTIDE SEQUENCE</scope>
</reference>
<dbReference type="FunFam" id="3.30.70.270:FF:000023">
    <property type="entry name" value="Pol"/>
    <property type="match status" value="1"/>
</dbReference>
<proteinExistence type="predicted"/>
<dbReference type="CDD" id="cd01647">
    <property type="entry name" value="RT_LTR"/>
    <property type="match status" value="1"/>
</dbReference>
<dbReference type="PANTHER" id="PTHR37984:SF13">
    <property type="entry name" value="RIBONUCLEASE H"/>
    <property type="match status" value="1"/>
</dbReference>
<name>A0A8D8SLX0_9HEMI</name>
<dbReference type="InterPro" id="IPR000477">
    <property type="entry name" value="RT_dom"/>
</dbReference>
<dbReference type="Gene3D" id="3.10.10.10">
    <property type="entry name" value="HIV Type 1 Reverse Transcriptase, subunit A, domain 1"/>
    <property type="match status" value="1"/>
</dbReference>
<evidence type="ECO:0000259" key="1">
    <source>
        <dbReference type="PROSITE" id="PS50878"/>
    </source>
</evidence>
<dbReference type="SUPFAM" id="SSF56672">
    <property type="entry name" value="DNA/RNA polymerases"/>
    <property type="match status" value="1"/>
</dbReference>
<dbReference type="InterPro" id="IPR043502">
    <property type="entry name" value="DNA/RNA_pol_sf"/>
</dbReference>
<dbReference type="InterPro" id="IPR050951">
    <property type="entry name" value="Retrovirus_Pol_polyprotein"/>
</dbReference>
<dbReference type="PANTHER" id="PTHR37984">
    <property type="entry name" value="PROTEIN CBG26694"/>
    <property type="match status" value="1"/>
</dbReference>
<dbReference type="GO" id="GO:0071897">
    <property type="term" value="P:DNA biosynthetic process"/>
    <property type="evidence" value="ECO:0007669"/>
    <property type="project" value="UniProtKB-ARBA"/>
</dbReference>
<organism evidence="2">
    <name type="scientific">Cacopsylla melanoneura</name>
    <dbReference type="NCBI Taxonomy" id="428564"/>
    <lineage>
        <taxon>Eukaryota</taxon>
        <taxon>Metazoa</taxon>
        <taxon>Ecdysozoa</taxon>
        <taxon>Arthropoda</taxon>
        <taxon>Hexapoda</taxon>
        <taxon>Insecta</taxon>
        <taxon>Pterygota</taxon>
        <taxon>Neoptera</taxon>
        <taxon>Paraneoptera</taxon>
        <taxon>Hemiptera</taxon>
        <taxon>Sternorrhyncha</taxon>
        <taxon>Psylloidea</taxon>
        <taxon>Psyllidae</taxon>
        <taxon>Psyllinae</taxon>
        <taxon>Cacopsylla</taxon>
    </lineage>
</organism>
<feature type="domain" description="Reverse transcriptase" evidence="1">
    <location>
        <begin position="1"/>
        <end position="242"/>
    </location>
</feature>
<dbReference type="InterPro" id="IPR043128">
    <property type="entry name" value="Rev_trsase/Diguanyl_cyclase"/>
</dbReference>
<dbReference type="EMBL" id="HBUF01222270">
    <property type="protein sequence ID" value="CAG6669929.1"/>
    <property type="molecule type" value="Transcribed_RNA"/>
</dbReference>